<name>A0A8X6F5D1_TRICU</name>
<dbReference type="EMBL" id="BMAO01011007">
    <property type="protein sequence ID" value="GFQ70762.1"/>
    <property type="molecule type" value="Genomic_DNA"/>
</dbReference>
<gene>
    <name evidence="2" type="ORF">TNCT_232761</name>
</gene>
<sequence length="81" mass="9566">MQEIAPRIRLEEAEKFYIIKGFKENRAVEMPLQSSRDIQDLKEKIKILDMQEKQNPTSNLPEFMHPKYPVKRIPPSEPTCP</sequence>
<feature type="region of interest" description="Disordered" evidence="1">
    <location>
        <begin position="51"/>
        <end position="81"/>
    </location>
</feature>
<evidence type="ECO:0000313" key="3">
    <source>
        <dbReference type="Proteomes" id="UP000887116"/>
    </source>
</evidence>
<dbReference type="Proteomes" id="UP000887116">
    <property type="component" value="Unassembled WGS sequence"/>
</dbReference>
<evidence type="ECO:0000313" key="2">
    <source>
        <dbReference type="EMBL" id="GFQ70762.1"/>
    </source>
</evidence>
<comment type="caution">
    <text evidence="2">The sequence shown here is derived from an EMBL/GenBank/DDBJ whole genome shotgun (WGS) entry which is preliminary data.</text>
</comment>
<dbReference type="AlphaFoldDB" id="A0A8X6F5D1"/>
<keyword evidence="3" id="KW-1185">Reference proteome</keyword>
<proteinExistence type="predicted"/>
<protein>
    <submittedName>
        <fullName evidence="2">Uncharacterized protein</fullName>
    </submittedName>
</protein>
<organism evidence="2 3">
    <name type="scientific">Trichonephila clavata</name>
    <name type="common">Joro spider</name>
    <name type="synonym">Nephila clavata</name>
    <dbReference type="NCBI Taxonomy" id="2740835"/>
    <lineage>
        <taxon>Eukaryota</taxon>
        <taxon>Metazoa</taxon>
        <taxon>Ecdysozoa</taxon>
        <taxon>Arthropoda</taxon>
        <taxon>Chelicerata</taxon>
        <taxon>Arachnida</taxon>
        <taxon>Araneae</taxon>
        <taxon>Araneomorphae</taxon>
        <taxon>Entelegynae</taxon>
        <taxon>Araneoidea</taxon>
        <taxon>Nephilidae</taxon>
        <taxon>Trichonephila</taxon>
    </lineage>
</organism>
<reference evidence="2" key="1">
    <citation type="submission" date="2020-07" db="EMBL/GenBank/DDBJ databases">
        <title>Multicomponent nature underlies the extraordinary mechanical properties of spider dragline silk.</title>
        <authorList>
            <person name="Kono N."/>
            <person name="Nakamura H."/>
            <person name="Mori M."/>
            <person name="Yoshida Y."/>
            <person name="Ohtoshi R."/>
            <person name="Malay A.D."/>
            <person name="Moran D.A.P."/>
            <person name="Tomita M."/>
            <person name="Numata K."/>
            <person name="Arakawa K."/>
        </authorList>
    </citation>
    <scope>NUCLEOTIDE SEQUENCE</scope>
</reference>
<accession>A0A8X6F5D1</accession>
<evidence type="ECO:0000256" key="1">
    <source>
        <dbReference type="SAM" id="MobiDB-lite"/>
    </source>
</evidence>